<feature type="transmembrane region" description="Helical" evidence="1">
    <location>
        <begin position="82"/>
        <end position="106"/>
    </location>
</feature>
<keyword evidence="1" id="KW-1133">Transmembrane helix</keyword>
<dbReference type="EMBL" id="CP034465">
    <property type="protein sequence ID" value="AZP03737.1"/>
    <property type="molecule type" value="Genomic_DNA"/>
</dbReference>
<keyword evidence="3" id="KW-1185">Reference proteome</keyword>
<dbReference type="OrthoDB" id="5196567at2"/>
<gene>
    <name evidence="2" type="ORF">EJN90_03105</name>
</gene>
<name>A0A3Q9BJG6_9LACT</name>
<dbReference type="RefSeq" id="WP_126108825.1">
    <property type="nucleotide sequence ID" value="NZ_CP034465.1"/>
</dbReference>
<proteinExistence type="predicted"/>
<protein>
    <submittedName>
        <fullName evidence="2">Uncharacterized protein</fullName>
    </submittedName>
</protein>
<evidence type="ECO:0000256" key="1">
    <source>
        <dbReference type="SAM" id="Phobius"/>
    </source>
</evidence>
<accession>A0A3Q9BJG6</accession>
<keyword evidence="1" id="KW-0812">Transmembrane</keyword>
<sequence>MCILENRDISFREVIDVIINAIDARFLDLVERMINMNKKIHDIMFDSIVARYLVIGSAMFIGLFGGYWISKSIPEFLEIQPKLLLIIGVGMGLFVGYIVGVARGILRVINVTKKEDVFLPTGKLKFEKSNN</sequence>
<keyword evidence="1" id="KW-0472">Membrane</keyword>
<evidence type="ECO:0000313" key="3">
    <source>
        <dbReference type="Proteomes" id="UP000273326"/>
    </source>
</evidence>
<reference evidence="3" key="1">
    <citation type="submission" date="2018-12" db="EMBL/GenBank/DDBJ databases">
        <title>Complete genome sequencing of Jeotgalibaca sp. H21T32.</title>
        <authorList>
            <person name="Bae J.-W."/>
            <person name="Lee S.-Y."/>
        </authorList>
    </citation>
    <scope>NUCLEOTIDE SEQUENCE [LARGE SCALE GENOMIC DNA]</scope>
    <source>
        <strain evidence="3">H21T32</strain>
    </source>
</reference>
<evidence type="ECO:0000313" key="2">
    <source>
        <dbReference type="EMBL" id="AZP03737.1"/>
    </source>
</evidence>
<dbReference type="Proteomes" id="UP000273326">
    <property type="component" value="Chromosome"/>
</dbReference>
<feature type="transmembrane region" description="Helical" evidence="1">
    <location>
        <begin position="48"/>
        <end position="70"/>
    </location>
</feature>
<dbReference type="AlphaFoldDB" id="A0A3Q9BJG6"/>
<dbReference type="KEGG" id="jeh:EJN90_03105"/>
<organism evidence="2 3">
    <name type="scientific">Jeotgalibaca ciconiae</name>
    <dbReference type="NCBI Taxonomy" id="2496265"/>
    <lineage>
        <taxon>Bacteria</taxon>
        <taxon>Bacillati</taxon>
        <taxon>Bacillota</taxon>
        <taxon>Bacilli</taxon>
        <taxon>Lactobacillales</taxon>
        <taxon>Carnobacteriaceae</taxon>
        <taxon>Jeotgalibaca</taxon>
    </lineage>
</organism>